<sequence>MNGGLIFLILLLLVIILSYVGWLVFSRRRASKLGLPPPSANPIAAFRARGSGGIGNIPTPRTGGLVGWFNDKFRAMKNKRYASGAYESSGTQARGSARAPLDPDEAWDSRVGNEAYYEEQELGLHQPTAYGGGGYNASVPAPYEEDFNGRGRSRTRELDERYDEEMGRGAQSNPFGDHAATAPAGGANPFGEGAERSDIGMRGVSPRPIETGGHQPTQSKSSPTERRSLFREDV</sequence>
<evidence type="ECO:0008006" key="5">
    <source>
        <dbReference type="Google" id="ProtNLM"/>
    </source>
</evidence>
<evidence type="ECO:0000313" key="4">
    <source>
        <dbReference type="Proteomes" id="UP000799437"/>
    </source>
</evidence>
<feature type="compositionally biased region" description="Basic and acidic residues" evidence="1">
    <location>
        <begin position="223"/>
        <end position="234"/>
    </location>
</feature>
<dbReference type="GeneID" id="54484550"/>
<dbReference type="OrthoDB" id="5414285at2759"/>
<keyword evidence="2" id="KW-1133">Transmembrane helix</keyword>
<feature type="region of interest" description="Disordered" evidence="1">
    <location>
        <begin position="127"/>
        <end position="234"/>
    </location>
</feature>
<accession>A0A6A6WF37</accession>
<dbReference type="AlphaFoldDB" id="A0A6A6WF37"/>
<dbReference type="RefSeq" id="XP_033603889.1">
    <property type="nucleotide sequence ID" value="XM_033743496.1"/>
</dbReference>
<dbReference type="EMBL" id="ML996567">
    <property type="protein sequence ID" value="KAF2761438.1"/>
    <property type="molecule type" value="Genomic_DNA"/>
</dbReference>
<feature type="compositionally biased region" description="Basic and acidic residues" evidence="1">
    <location>
        <begin position="154"/>
        <end position="167"/>
    </location>
</feature>
<feature type="region of interest" description="Disordered" evidence="1">
    <location>
        <begin position="84"/>
        <end position="105"/>
    </location>
</feature>
<evidence type="ECO:0000256" key="1">
    <source>
        <dbReference type="SAM" id="MobiDB-lite"/>
    </source>
</evidence>
<keyword evidence="4" id="KW-1185">Reference proteome</keyword>
<reference evidence="3" key="1">
    <citation type="journal article" date="2020" name="Stud. Mycol.">
        <title>101 Dothideomycetes genomes: a test case for predicting lifestyles and emergence of pathogens.</title>
        <authorList>
            <person name="Haridas S."/>
            <person name="Albert R."/>
            <person name="Binder M."/>
            <person name="Bloem J."/>
            <person name="Labutti K."/>
            <person name="Salamov A."/>
            <person name="Andreopoulos B."/>
            <person name="Baker S."/>
            <person name="Barry K."/>
            <person name="Bills G."/>
            <person name="Bluhm B."/>
            <person name="Cannon C."/>
            <person name="Castanera R."/>
            <person name="Culley D."/>
            <person name="Daum C."/>
            <person name="Ezra D."/>
            <person name="Gonzalez J."/>
            <person name="Henrissat B."/>
            <person name="Kuo A."/>
            <person name="Liang C."/>
            <person name="Lipzen A."/>
            <person name="Lutzoni F."/>
            <person name="Magnuson J."/>
            <person name="Mondo S."/>
            <person name="Nolan M."/>
            <person name="Ohm R."/>
            <person name="Pangilinan J."/>
            <person name="Park H.-J."/>
            <person name="Ramirez L."/>
            <person name="Alfaro M."/>
            <person name="Sun H."/>
            <person name="Tritt A."/>
            <person name="Yoshinaga Y."/>
            <person name="Zwiers L.-H."/>
            <person name="Turgeon B."/>
            <person name="Goodwin S."/>
            <person name="Spatafora J."/>
            <person name="Crous P."/>
            <person name="Grigoriev I."/>
        </authorList>
    </citation>
    <scope>NUCLEOTIDE SEQUENCE</scope>
    <source>
        <strain evidence="3">CBS 121739</strain>
    </source>
</reference>
<feature type="transmembrane region" description="Helical" evidence="2">
    <location>
        <begin position="6"/>
        <end position="25"/>
    </location>
</feature>
<dbReference type="Proteomes" id="UP000799437">
    <property type="component" value="Unassembled WGS sequence"/>
</dbReference>
<proteinExistence type="predicted"/>
<keyword evidence="2" id="KW-0472">Membrane</keyword>
<keyword evidence="2" id="KW-0812">Transmembrane</keyword>
<evidence type="ECO:0000313" key="3">
    <source>
        <dbReference type="EMBL" id="KAF2761438.1"/>
    </source>
</evidence>
<evidence type="ECO:0000256" key="2">
    <source>
        <dbReference type="SAM" id="Phobius"/>
    </source>
</evidence>
<name>A0A6A6WF37_9PEZI</name>
<organism evidence="3 4">
    <name type="scientific">Pseudovirgaria hyperparasitica</name>
    <dbReference type="NCBI Taxonomy" id="470096"/>
    <lineage>
        <taxon>Eukaryota</taxon>
        <taxon>Fungi</taxon>
        <taxon>Dikarya</taxon>
        <taxon>Ascomycota</taxon>
        <taxon>Pezizomycotina</taxon>
        <taxon>Dothideomycetes</taxon>
        <taxon>Dothideomycetes incertae sedis</taxon>
        <taxon>Acrospermales</taxon>
        <taxon>Acrospermaceae</taxon>
        <taxon>Pseudovirgaria</taxon>
    </lineage>
</organism>
<protein>
    <recommendedName>
        <fullName evidence="5">Acid phosphatase-like protein</fullName>
    </recommendedName>
</protein>
<gene>
    <name evidence="3" type="ORF">EJ05DRAFT_473935</name>
</gene>